<sequence length="83" mass="8905">MADGGEGTVDAMISIINGETRSAKVSLILYICSALPFRIKEGHLLFFHYSLKNVFGITTAITSPRAHSFPSANTSVSTLNFLG</sequence>
<dbReference type="Proteomes" id="UP000324269">
    <property type="component" value="Unassembled WGS sequence"/>
</dbReference>
<proteinExistence type="predicted"/>
<keyword evidence="1" id="KW-0808">Transferase</keyword>
<protein>
    <submittedName>
        <fullName evidence="1">Glycerate kinase</fullName>
    </submittedName>
</protein>
<dbReference type="AlphaFoldDB" id="A0A5D4TA61"/>
<name>A0A5D4TA61_9BACI</name>
<reference evidence="1 2" key="1">
    <citation type="submission" date="2019-08" db="EMBL/GenBank/DDBJ databases">
        <title>Bacillus genomes from the desert of Cuatro Cienegas, Coahuila.</title>
        <authorList>
            <person name="Olmedo-Alvarez G."/>
        </authorList>
    </citation>
    <scope>NUCLEOTIDE SEQUENCE [LARGE SCALE GENOMIC DNA]</scope>
    <source>
        <strain evidence="1 2">CH87b_3T</strain>
    </source>
</reference>
<evidence type="ECO:0000313" key="2">
    <source>
        <dbReference type="Proteomes" id="UP000324269"/>
    </source>
</evidence>
<keyword evidence="1" id="KW-0418">Kinase</keyword>
<evidence type="ECO:0000313" key="1">
    <source>
        <dbReference type="EMBL" id="TYS77223.1"/>
    </source>
</evidence>
<organism evidence="1 2">
    <name type="scientific">Rossellomorea aquimaris</name>
    <dbReference type="NCBI Taxonomy" id="189382"/>
    <lineage>
        <taxon>Bacteria</taxon>
        <taxon>Bacillati</taxon>
        <taxon>Bacillota</taxon>
        <taxon>Bacilli</taxon>
        <taxon>Bacillales</taxon>
        <taxon>Bacillaceae</taxon>
        <taxon>Rossellomorea</taxon>
    </lineage>
</organism>
<comment type="caution">
    <text evidence="1">The sequence shown here is derived from an EMBL/GenBank/DDBJ whole genome shotgun (WGS) entry which is preliminary data.</text>
</comment>
<accession>A0A5D4TA61</accession>
<dbReference type="GO" id="GO:0016301">
    <property type="term" value="F:kinase activity"/>
    <property type="evidence" value="ECO:0007669"/>
    <property type="project" value="UniProtKB-KW"/>
</dbReference>
<dbReference type="EMBL" id="VTEZ01000019">
    <property type="protein sequence ID" value="TYS77223.1"/>
    <property type="molecule type" value="Genomic_DNA"/>
</dbReference>
<gene>
    <name evidence="1" type="ORF">FZC85_23565</name>
</gene>